<dbReference type="STRING" id="1233.SAMN05216387_105145"/>
<dbReference type="RefSeq" id="WP_143053068.1">
    <property type="nucleotide sequence ID" value="NZ_FOBH01000005.1"/>
</dbReference>
<feature type="domain" description="eCIS core" evidence="3">
    <location>
        <begin position="203"/>
        <end position="275"/>
    </location>
</feature>
<protein>
    <submittedName>
        <fullName evidence="4">Putative peptidoglycan binding domain-containing protein</fullName>
    </submittedName>
</protein>
<dbReference type="Gene3D" id="1.10.101.10">
    <property type="entry name" value="PGBD-like superfamily/PGBD"/>
    <property type="match status" value="1"/>
</dbReference>
<dbReference type="Pfam" id="PF01471">
    <property type="entry name" value="PG_binding_1"/>
    <property type="match status" value="1"/>
</dbReference>
<dbReference type="Proteomes" id="UP000198620">
    <property type="component" value="Unassembled WGS sequence"/>
</dbReference>
<keyword evidence="5" id="KW-1185">Reference proteome</keyword>
<gene>
    <name evidence="4" type="ORF">SAMN05216387_105145</name>
</gene>
<feature type="region of interest" description="Disordered" evidence="1">
    <location>
        <begin position="1"/>
        <end position="36"/>
    </location>
</feature>
<dbReference type="EMBL" id="FOBH01000005">
    <property type="protein sequence ID" value="SEL12546.1"/>
    <property type="molecule type" value="Genomic_DNA"/>
</dbReference>
<dbReference type="Pfam" id="PF13699">
    <property type="entry name" value="eCIS_core"/>
    <property type="match status" value="1"/>
</dbReference>
<feature type="domain" description="Peptidoglycan binding-like" evidence="2">
    <location>
        <begin position="357"/>
        <end position="415"/>
    </location>
</feature>
<dbReference type="InterPro" id="IPR025295">
    <property type="entry name" value="eCIS_core_dom"/>
</dbReference>
<dbReference type="InterPro" id="IPR002477">
    <property type="entry name" value="Peptidoglycan-bd-like"/>
</dbReference>
<evidence type="ECO:0000313" key="4">
    <source>
        <dbReference type="EMBL" id="SEL12546.1"/>
    </source>
</evidence>
<dbReference type="InterPro" id="IPR036365">
    <property type="entry name" value="PGBD-like_sf"/>
</dbReference>
<dbReference type="AlphaFoldDB" id="A0A1H7MML5"/>
<organism evidence="4 5">
    <name type="scientific">Nitrosovibrio tenuis</name>
    <dbReference type="NCBI Taxonomy" id="1233"/>
    <lineage>
        <taxon>Bacteria</taxon>
        <taxon>Pseudomonadati</taxon>
        <taxon>Pseudomonadota</taxon>
        <taxon>Betaproteobacteria</taxon>
        <taxon>Nitrosomonadales</taxon>
        <taxon>Nitrosomonadaceae</taxon>
        <taxon>Nitrosovibrio</taxon>
    </lineage>
</organism>
<reference evidence="4 5" key="1">
    <citation type="submission" date="2016-10" db="EMBL/GenBank/DDBJ databases">
        <authorList>
            <person name="de Groot N.N."/>
        </authorList>
    </citation>
    <scope>NUCLEOTIDE SEQUENCE [LARGE SCALE GENOMIC DNA]</scope>
    <source>
        <strain evidence="4 5">Nv1</strain>
    </source>
</reference>
<dbReference type="OrthoDB" id="7387101at2"/>
<evidence type="ECO:0000313" key="5">
    <source>
        <dbReference type="Proteomes" id="UP000198620"/>
    </source>
</evidence>
<name>A0A1H7MML5_9PROT</name>
<feature type="region of interest" description="Disordered" evidence="1">
    <location>
        <begin position="151"/>
        <end position="187"/>
    </location>
</feature>
<dbReference type="InterPro" id="IPR036366">
    <property type="entry name" value="PGBDSf"/>
</dbReference>
<evidence type="ECO:0000259" key="3">
    <source>
        <dbReference type="Pfam" id="PF13699"/>
    </source>
</evidence>
<evidence type="ECO:0000259" key="2">
    <source>
        <dbReference type="Pfam" id="PF01471"/>
    </source>
</evidence>
<proteinExistence type="predicted"/>
<sequence length="655" mass="70921">MPQPVITKLPKQQRVSSPAPRPARVLSPQPKSPPPILQLQRMLGNRRVAQLIRAKRITPQGKIIGIQRKLTVGASNDQYEQEADHVARQVMSMSDATSSHLIQADFAEEEEKTLRTKPLAANITPLIQGQLHENIEESEEKKMPLQARFSEWGERFTQRQTIPEEEEKKPPIQARTEGSKSDSFESGADIESQLNQSKGSGSPLPDSVRAYMEPRFGMGFGHVHTHTGNEAVQMNRDVGAKAFTHGSDIYYGAGSSPSNLELTAHELTHVVQQTGSVPLQPKRMDEAAPSNKDSSLQRACPACAREKKENEESPLRSLAMQRTIGDGHDFPAGSRFSGNATLEGVFDNERVLQTGSSGAPVTLVQQALINLGYPLPRFGADGDFGDETRRAVDAFQRDVGLVFDGRVGFRTIDFLDKKDRGVEVAPPARPVVANAPFNVANAIAVPGAAPSNALGPGVWGLTFPENVQVTIDVFDNAGVWQPVLTGVTGNYSLQTRLLPGVTEVTGPAGNTTAANYCAQINDLNSLTHAAAAWFMLSAVLAHERVHARQFRAALIDPSVIAPLEVAIEAITVPVTIFTPTAGVAEFFIRANPAFTTALNTAQANWLAQILVLVVNDHNPGGTADTEEHAIVDPMRRRICQHARANGWPACPPLCP</sequence>
<accession>A0A1H7MML5</accession>
<dbReference type="SUPFAM" id="SSF47090">
    <property type="entry name" value="PGBD-like"/>
    <property type="match status" value="1"/>
</dbReference>
<evidence type="ECO:0000256" key="1">
    <source>
        <dbReference type="SAM" id="MobiDB-lite"/>
    </source>
</evidence>